<reference evidence="2 3" key="1">
    <citation type="journal article" date="2018" name="Sci. Rep.">
        <title>Genomic signatures of local adaptation to the degree of environmental predictability in rotifers.</title>
        <authorList>
            <person name="Franch-Gras L."/>
            <person name="Hahn C."/>
            <person name="Garcia-Roger E.M."/>
            <person name="Carmona M.J."/>
            <person name="Serra M."/>
            <person name="Gomez A."/>
        </authorList>
    </citation>
    <scope>NUCLEOTIDE SEQUENCE [LARGE SCALE GENOMIC DNA]</scope>
    <source>
        <strain evidence="2">HYR1</strain>
    </source>
</reference>
<keyword evidence="3" id="KW-1185">Reference proteome</keyword>
<evidence type="ECO:0000313" key="2">
    <source>
        <dbReference type="EMBL" id="RNA27340.1"/>
    </source>
</evidence>
<evidence type="ECO:0000313" key="3">
    <source>
        <dbReference type="Proteomes" id="UP000276133"/>
    </source>
</evidence>
<proteinExistence type="predicted"/>
<accession>A0A3M7RV48</accession>
<name>A0A3M7RV48_BRAPC</name>
<feature type="non-terminal residue" evidence="2">
    <location>
        <position position="1"/>
    </location>
</feature>
<comment type="caution">
    <text evidence="2">The sequence shown here is derived from an EMBL/GenBank/DDBJ whole genome shotgun (WGS) entry which is preliminary data.</text>
</comment>
<sequence>GGWRGRCGDSSGGEGGSGGDGGGGGSGGGVGGCALVLGHRVALGLDLFFVKVCLATERAEGHQLSVVHETMTVQIDEQPGLVELTRTLCVHVGIVEQSRLFEHHFGYAAIKAVYA</sequence>
<organism evidence="2 3">
    <name type="scientific">Brachionus plicatilis</name>
    <name type="common">Marine rotifer</name>
    <name type="synonym">Brachionus muelleri</name>
    <dbReference type="NCBI Taxonomy" id="10195"/>
    <lineage>
        <taxon>Eukaryota</taxon>
        <taxon>Metazoa</taxon>
        <taxon>Spiralia</taxon>
        <taxon>Gnathifera</taxon>
        <taxon>Rotifera</taxon>
        <taxon>Eurotatoria</taxon>
        <taxon>Monogononta</taxon>
        <taxon>Pseudotrocha</taxon>
        <taxon>Ploima</taxon>
        <taxon>Brachionidae</taxon>
        <taxon>Brachionus</taxon>
    </lineage>
</organism>
<protein>
    <submittedName>
        <fullName evidence="2">Uncharacterized protein</fullName>
    </submittedName>
</protein>
<gene>
    <name evidence="2" type="ORF">BpHYR1_052964</name>
</gene>
<dbReference type="AlphaFoldDB" id="A0A3M7RV48"/>
<evidence type="ECO:0000256" key="1">
    <source>
        <dbReference type="SAM" id="MobiDB-lite"/>
    </source>
</evidence>
<dbReference type="EMBL" id="REGN01002561">
    <property type="protein sequence ID" value="RNA27340.1"/>
    <property type="molecule type" value="Genomic_DNA"/>
</dbReference>
<feature type="region of interest" description="Disordered" evidence="1">
    <location>
        <begin position="1"/>
        <end position="24"/>
    </location>
</feature>
<dbReference type="Proteomes" id="UP000276133">
    <property type="component" value="Unassembled WGS sequence"/>
</dbReference>